<dbReference type="GO" id="GO:0048018">
    <property type="term" value="F:receptor ligand activity"/>
    <property type="evidence" value="ECO:0007669"/>
    <property type="project" value="TreeGrafter"/>
</dbReference>
<organism evidence="6">
    <name type="scientific">Darwinula stevensoni</name>
    <dbReference type="NCBI Taxonomy" id="69355"/>
    <lineage>
        <taxon>Eukaryota</taxon>
        <taxon>Metazoa</taxon>
        <taxon>Ecdysozoa</taxon>
        <taxon>Arthropoda</taxon>
        <taxon>Crustacea</taxon>
        <taxon>Oligostraca</taxon>
        <taxon>Ostracoda</taxon>
        <taxon>Podocopa</taxon>
        <taxon>Podocopida</taxon>
        <taxon>Darwinulocopina</taxon>
        <taxon>Darwinuloidea</taxon>
        <taxon>Darwinulidae</taxon>
        <taxon>Darwinula</taxon>
    </lineage>
</organism>
<feature type="domain" description="CTCK" evidence="5">
    <location>
        <begin position="141"/>
        <end position="229"/>
    </location>
</feature>
<name>A0A7R8X2H5_9CRUS</name>
<dbReference type="OrthoDB" id="10061784at2759"/>
<keyword evidence="4" id="KW-1015">Disulfide bond</keyword>
<dbReference type="PANTHER" id="PTHR15283:SF4">
    <property type="entry name" value="BURSICON"/>
    <property type="match status" value="1"/>
</dbReference>
<evidence type="ECO:0000256" key="4">
    <source>
        <dbReference type="ARBA" id="ARBA00023157"/>
    </source>
</evidence>
<evidence type="ECO:0000256" key="3">
    <source>
        <dbReference type="ARBA" id="ARBA00022729"/>
    </source>
</evidence>
<dbReference type="InterPro" id="IPR006207">
    <property type="entry name" value="Cys_knot_C"/>
</dbReference>
<dbReference type="Gene3D" id="2.10.90.10">
    <property type="entry name" value="Cystine-knot cytokines"/>
    <property type="match status" value="1"/>
</dbReference>
<keyword evidence="7" id="KW-1185">Reference proteome</keyword>
<dbReference type="GO" id="GO:0005615">
    <property type="term" value="C:extracellular space"/>
    <property type="evidence" value="ECO:0007669"/>
    <property type="project" value="TreeGrafter"/>
</dbReference>
<comment type="subcellular location">
    <subcellularLocation>
        <location evidence="1">Secreted</location>
    </subcellularLocation>
</comment>
<dbReference type="PANTHER" id="PTHR15283">
    <property type="entry name" value="GREMLIN 1"/>
    <property type="match status" value="1"/>
</dbReference>
<dbReference type="GO" id="GO:0038098">
    <property type="term" value="P:sequestering of BMP from receptor via BMP binding"/>
    <property type="evidence" value="ECO:0007669"/>
    <property type="project" value="TreeGrafter"/>
</dbReference>
<accession>A0A7R8X2H5</accession>
<dbReference type="GO" id="GO:0009887">
    <property type="term" value="P:animal organ morphogenesis"/>
    <property type="evidence" value="ECO:0007669"/>
    <property type="project" value="TreeGrafter"/>
</dbReference>
<gene>
    <name evidence="6" type="ORF">DSTB1V02_LOCUS1572</name>
</gene>
<keyword evidence="2" id="KW-0964">Secreted</keyword>
<dbReference type="Pfam" id="PF03045">
    <property type="entry name" value="DAN"/>
    <property type="match status" value="1"/>
</dbReference>
<dbReference type="SMART" id="SM00041">
    <property type="entry name" value="CT"/>
    <property type="match status" value="1"/>
</dbReference>
<protein>
    <recommendedName>
        <fullName evidence="5">CTCK domain-containing protein</fullName>
    </recommendedName>
</protein>
<sequence length="232" mass="26246">MTSSGGNAVWGRRLKEDPEVIQASGVKVRISPNETDSIRELINDAEVLSGIPSGTGSPSRGVHLDDPQLILRQAKRHRDSRRRRRKNNNNIFLTGEVQEGDTNNTVSLEMDPINLEKVLKSSREALMVTKKQYLVQDWCKTEPLIQTLKVRGCITKYVLNNFCYGQCNSFFIPRTPKAKAKKTPFQSCAICKPKRYSMTRVTLSCPGRYPPFKRRRVKKISECACTSSQALQ</sequence>
<dbReference type="GO" id="GO:0036122">
    <property type="term" value="F:BMP binding"/>
    <property type="evidence" value="ECO:0007669"/>
    <property type="project" value="TreeGrafter"/>
</dbReference>
<evidence type="ECO:0000259" key="5">
    <source>
        <dbReference type="SMART" id="SM00041"/>
    </source>
</evidence>
<dbReference type="EMBL" id="CAJPEV010000152">
    <property type="protein sequence ID" value="CAG0881452.1"/>
    <property type="molecule type" value="Genomic_DNA"/>
</dbReference>
<evidence type="ECO:0000313" key="7">
    <source>
        <dbReference type="Proteomes" id="UP000677054"/>
    </source>
</evidence>
<proteinExistence type="predicted"/>
<dbReference type="AlphaFoldDB" id="A0A7R8X2H5"/>
<dbReference type="InterPro" id="IPR004133">
    <property type="entry name" value="DAN_dom"/>
</dbReference>
<evidence type="ECO:0000256" key="1">
    <source>
        <dbReference type="ARBA" id="ARBA00004613"/>
    </source>
</evidence>
<evidence type="ECO:0000256" key="2">
    <source>
        <dbReference type="ARBA" id="ARBA00022525"/>
    </source>
</evidence>
<keyword evidence="3" id="KW-0732">Signal</keyword>
<dbReference type="Proteomes" id="UP000677054">
    <property type="component" value="Unassembled WGS sequence"/>
</dbReference>
<evidence type="ECO:0000313" key="6">
    <source>
        <dbReference type="EMBL" id="CAD7241584.1"/>
    </source>
</evidence>
<dbReference type="InterPro" id="IPR029034">
    <property type="entry name" value="Cystine-knot_cytokine"/>
</dbReference>
<dbReference type="EMBL" id="LR899669">
    <property type="protein sequence ID" value="CAD7241584.1"/>
    <property type="molecule type" value="Genomic_DNA"/>
</dbReference>
<reference evidence="6" key="1">
    <citation type="submission" date="2020-11" db="EMBL/GenBank/DDBJ databases">
        <authorList>
            <person name="Tran Van P."/>
        </authorList>
    </citation>
    <scope>NUCLEOTIDE SEQUENCE</scope>
</reference>